<sequence>MADMSDRPRIPTPPPIEPEDEGMDLRVPQPRNPAFRQPLRVELAAEPAPGTSRQIPLQDFEPVYSKNHKDEMTVQMVLSILGYDLRGLEREELERRIFALEQAFARRYGRFWSDIVNGRLKLELLTANNRKMIIPGFGWKKQ</sequence>
<evidence type="ECO:0000256" key="1">
    <source>
        <dbReference type="SAM" id="MobiDB-lite"/>
    </source>
</evidence>
<proteinExistence type="predicted"/>
<keyword evidence="3" id="KW-1185">Reference proteome</keyword>
<evidence type="ECO:0000313" key="3">
    <source>
        <dbReference type="Proteomes" id="UP001158576"/>
    </source>
</evidence>
<protein>
    <submittedName>
        <fullName evidence="2">Oidioi.mRNA.OKI2018_I69.chr2.g7960.t1.cds</fullName>
    </submittedName>
</protein>
<feature type="region of interest" description="Disordered" evidence="1">
    <location>
        <begin position="1"/>
        <end position="31"/>
    </location>
</feature>
<dbReference type="EMBL" id="OU015567">
    <property type="protein sequence ID" value="CAG5113870.1"/>
    <property type="molecule type" value="Genomic_DNA"/>
</dbReference>
<accession>A0ABN7TE86</accession>
<gene>
    <name evidence="2" type="ORF">OKIOD_LOCUS16725</name>
</gene>
<name>A0ABN7TE86_OIKDI</name>
<dbReference type="Proteomes" id="UP001158576">
    <property type="component" value="Chromosome 2"/>
</dbReference>
<organism evidence="2 3">
    <name type="scientific">Oikopleura dioica</name>
    <name type="common">Tunicate</name>
    <dbReference type="NCBI Taxonomy" id="34765"/>
    <lineage>
        <taxon>Eukaryota</taxon>
        <taxon>Metazoa</taxon>
        <taxon>Chordata</taxon>
        <taxon>Tunicata</taxon>
        <taxon>Appendicularia</taxon>
        <taxon>Copelata</taxon>
        <taxon>Oikopleuridae</taxon>
        <taxon>Oikopleura</taxon>
    </lineage>
</organism>
<evidence type="ECO:0000313" key="2">
    <source>
        <dbReference type="EMBL" id="CAG5113870.1"/>
    </source>
</evidence>
<reference evidence="2 3" key="1">
    <citation type="submission" date="2021-04" db="EMBL/GenBank/DDBJ databases">
        <authorList>
            <person name="Bliznina A."/>
        </authorList>
    </citation>
    <scope>NUCLEOTIDE SEQUENCE [LARGE SCALE GENOMIC DNA]</scope>
</reference>